<dbReference type="Gene3D" id="3.30.70.330">
    <property type="match status" value="1"/>
</dbReference>
<evidence type="ECO:0000256" key="3">
    <source>
        <dbReference type="PROSITE-ProRule" id="PRU00176"/>
    </source>
</evidence>
<feature type="coiled-coil region" evidence="4">
    <location>
        <begin position="155"/>
        <end position="254"/>
    </location>
</feature>
<accession>A0A6P3DJP9</accession>
<protein>
    <submittedName>
        <fullName evidence="7">Ribosomal RNA-processing protein 7 homolog A</fullName>
    </submittedName>
</protein>
<evidence type="ECO:0000256" key="1">
    <source>
        <dbReference type="ARBA" id="ARBA00006110"/>
    </source>
</evidence>
<evidence type="ECO:0000256" key="2">
    <source>
        <dbReference type="ARBA" id="ARBA00022884"/>
    </source>
</evidence>
<dbReference type="GO" id="GO:0034456">
    <property type="term" value="C:UTP-C complex"/>
    <property type="evidence" value="ECO:0007669"/>
    <property type="project" value="TreeGrafter"/>
</dbReference>
<evidence type="ECO:0000313" key="7">
    <source>
        <dbReference type="RefSeq" id="XP_003484465.2"/>
    </source>
</evidence>
<dbReference type="SUPFAM" id="SSF54928">
    <property type="entry name" value="RNA-binding domain, RBD"/>
    <property type="match status" value="1"/>
</dbReference>
<dbReference type="InterPro" id="IPR024326">
    <property type="entry name" value="RRP7_C"/>
</dbReference>
<comment type="similarity">
    <text evidence="1">Belongs to the RRP7 family.</text>
</comment>
<dbReference type="Gene3D" id="6.10.250.1770">
    <property type="match status" value="1"/>
</dbReference>
<dbReference type="GO" id="GO:0003723">
    <property type="term" value="F:RNA binding"/>
    <property type="evidence" value="ECO:0007669"/>
    <property type="project" value="UniProtKB-UniRule"/>
</dbReference>
<organism evidence="6 7">
    <name type="scientific">Bombus impatiens</name>
    <name type="common">Bumblebee</name>
    <dbReference type="NCBI Taxonomy" id="132113"/>
    <lineage>
        <taxon>Eukaryota</taxon>
        <taxon>Metazoa</taxon>
        <taxon>Ecdysozoa</taxon>
        <taxon>Arthropoda</taxon>
        <taxon>Hexapoda</taxon>
        <taxon>Insecta</taxon>
        <taxon>Pterygota</taxon>
        <taxon>Neoptera</taxon>
        <taxon>Endopterygota</taxon>
        <taxon>Hymenoptera</taxon>
        <taxon>Apocrita</taxon>
        <taxon>Aculeata</taxon>
        <taxon>Apoidea</taxon>
        <taxon>Anthophila</taxon>
        <taxon>Apidae</taxon>
        <taxon>Bombus</taxon>
        <taxon>Pyrobombus</taxon>
    </lineage>
</organism>
<dbReference type="CDD" id="cd12951">
    <property type="entry name" value="RRP7_Rrp7A"/>
    <property type="match status" value="1"/>
</dbReference>
<dbReference type="AlphaFoldDB" id="A0A6P3DJP9"/>
<dbReference type="OrthoDB" id="5390at2759"/>
<reference evidence="7" key="1">
    <citation type="submission" date="2025-08" db="UniProtKB">
        <authorList>
            <consortium name="RefSeq"/>
        </authorList>
    </citation>
    <scope>IDENTIFICATION</scope>
</reference>
<dbReference type="PROSITE" id="PS50102">
    <property type="entry name" value="RRM"/>
    <property type="match status" value="1"/>
</dbReference>
<sequence length="260" mass="30924">MVIYNEAIMKSKTGGLKGFKTLWIRFDEETTDKHQLFFKEHSIRNQESIHPKGRTLFLLNIPPYITHKALIKIFSDLCGTVSKVYFVTPKGFKTAYIVFEKESDLEKALEISENYVITLNKEKKICFTGVEKWCLNYNRSICNEKEMKKKIETYMQNYDQKISEKIAKEKAMEEEAENDGWVTVTGRKKRGQFALSRKESTINKVQRKEEQKNKKKQLLNFYTFQIRESKRQNLAELRKKFELDKKRLQDLKSKRTFKPF</sequence>
<dbReference type="InterPro" id="IPR000504">
    <property type="entry name" value="RRM_dom"/>
</dbReference>
<dbReference type="GeneID" id="100749545"/>
<name>A0A6P3DJP9_BOMIM</name>
<proteinExistence type="inferred from homology"/>
<dbReference type="RefSeq" id="XP_003484465.2">
    <property type="nucleotide sequence ID" value="XM_003484417.3"/>
</dbReference>
<dbReference type="Pfam" id="PF12923">
    <property type="entry name" value="RRP7"/>
    <property type="match status" value="1"/>
</dbReference>
<dbReference type="InterPro" id="IPR012677">
    <property type="entry name" value="Nucleotide-bd_a/b_plait_sf"/>
</dbReference>
<evidence type="ECO:0000313" key="6">
    <source>
        <dbReference type="Proteomes" id="UP000515180"/>
    </source>
</evidence>
<keyword evidence="6" id="KW-1185">Reference proteome</keyword>
<dbReference type="GO" id="GO:0032545">
    <property type="term" value="C:CURI complex"/>
    <property type="evidence" value="ECO:0007669"/>
    <property type="project" value="TreeGrafter"/>
</dbReference>
<dbReference type="Pfam" id="PF17799">
    <property type="entry name" value="RRM_Rrp7"/>
    <property type="match status" value="1"/>
</dbReference>
<evidence type="ECO:0000259" key="5">
    <source>
        <dbReference type="PROSITE" id="PS50102"/>
    </source>
</evidence>
<dbReference type="InterPro" id="IPR040447">
    <property type="entry name" value="RRM_Rrp7"/>
</dbReference>
<dbReference type="Proteomes" id="UP000515180">
    <property type="component" value="Unplaced"/>
</dbReference>
<dbReference type="InterPro" id="IPR035979">
    <property type="entry name" value="RBD_domain_sf"/>
</dbReference>
<dbReference type="GO" id="GO:0006364">
    <property type="term" value="P:rRNA processing"/>
    <property type="evidence" value="ECO:0007669"/>
    <property type="project" value="TreeGrafter"/>
</dbReference>
<dbReference type="InterPro" id="IPR040446">
    <property type="entry name" value="RRP7"/>
</dbReference>
<dbReference type="GO" id="GO:0000028">
    <property type="term" value="P:ribosomal small subunit assembly"/>
    <property type="evidence" value="ECO:0007669"/>
    <property type="project" value="TreeGrafter"/>
</dbReference>
<gene>
    <name evidence="7" type="primary">LOC100749545</name>
</gene>
<feature type="domain" description="RRM" evidence="5">
    <location>
        <begin position="54"/>
        <end position="132"/>
    </location>
</feature>
<keyword evidence="2 3" id="KW-0694">RNA-binding</keyword>
<evidence type="ECO:0000256" key="4">
    <source>
        <dbReference type="SAM" id="Coils"/>
    </source>
</evidence>
<dbReference type="PANTHER" id="PTHR13191:SF0">
    <property type="entry name" value="RIBOSOMAL RNA-PROCESSING PROTEIN 7 HOMOLOG A-RELATED"/>
    <property type="match status" value="1"/>
</dbReference>
<dbReference type="PANTHER" id="PTHR13191">
    <property type="entry name" value="RIBOSOMAL RNA PROCESSING PROTEIN 7-RELATED"/>
    <property type="match status" value="1"/>
</dbReference>
<dbReference type="KEGG" id="bim:100749545"/>
<keyword evidence="4" id="KW-0175">Coiled coil</keyword>